<reference evidence="1 2" key="1">
    <citation type="submission" date="2019-05" db="EMBL/GenBank/DDBJ databases">
        <title>Mikania micrantha, genome provides insights into the molecular mechanism of rapid growth.</title>
        <authorList>
            <person name="Liu B."/>
        </authorList>
    </citation>
    <scope>NUCLEOTIDE SEQUENCE [LARGE SCALE GENOMIC DNA]</scope>
    <source>
        <strain evidence="1">NLD-2019</strain>
        <tissue evidence="1">Leaf</tissue>
    </source>
</reference>
<proteinExistence type="predicted"/>
<gene>
    <name evidence="1" type="ORF">E3N88_39523</name>
</gene>
<sequence length="209" mass="24166">MTTMVVWLCLDDTHKAVLQMLPHIFVGKPDRLQKIINIVSDAAKQSLKKKGMPLPPWRRADYVKAKWISPCNPDNNNHQSFSEITIKSNPVSDQKDPILIAEFEATDEERLEEAVKQWEPLKIRPKVPKSGAKQEWVETPLVSKTKVPAPKAQSTHFTMPISLDAYTRCEETEHFEKLHLPLYSNLGFSNPNVNWIPLRQMPHWYLDLY</sequence>
<dbReference type="AlphaFoldDB" id="A0A5N6LX16"/>
<protein>
    <submittedName>
        <fullName evidence="1">Uncharacterized protein</fullName>
    </submittedName>
</protein>
<dbReference type="Pfam" id="PF04720">
    <property type="entry name" value="PDDEXK_6"/>
    <property type="match status" value="1"/>
</dbReference>
<dbReference type="PANTHER" id="PTHR31579">
    <property type="entry name" value="OS03G0796600 PROTEIN"/>
    <property type="match status" value="1"/>
</dbReference>
<evidence type="ECO:0000313" key="2">
    <source>
        <dbReference type="Proteomes" id="UP000326396"/>
    </source>
</evidence>
<name>A0A5N6LX16_9ASTR</name>
<dbReference type="EMBL" id="SZYD01000018">
    <property type="protein sequence ID" value="KAD2806146.1"/>
    <property type="molecule type" value="Genomic_DNA"/>
</dbReference>
<evidence type="ECO:0000313" key="1">
    <source>
        <dbReference type="EMBL" id="KAD2806146.1"/>
    </source>
</evidence>
<dbReference type="PANTHER" id="PTHR31579:SF14">
    <property type="entry name" value="RNA POLYMERASE SUBUNIT BETA-BETA PROTEIN, PUTATIVE (DUF506)-RELATED"/>
    <property type="match status" value="1"/>
</dbReference>
<accession>A0A5N6LX16</accession>
<keyword evidence="2" id="KW-1185">Reference proteome</keyword>
<organism evidence="1 2">
    <name type="scientific">Mikania micrantha</name>
    <name type="common">bitter vine</name>
    <dbReference type="NCBI Taxonomy" id="192012"/>
    <lineage>
        <taxon>Eukaryota</taxon>
        <taxon>Viridiplantae</taxon>
        <taxon>Streptophyta</taxon>
        <taxon>Embryophyta</taxon>
        <taxon>Tracheophyta</taxon>
        <taxon>Spermatophyta</taxon>
        <taxon>Magnoliopsida</taxon>
        <taxon>eudicotyledons</taxon>
        <taxon>Gunneridae</taxon>
        <taxon>Pentapetalae</taxon>
        <taxon>asterids</taxon>
        <taxon>campanulids</taxon>
        <taxon>Asterales</taxon>
        <taxon>Asteraceae</taxon>
        <taxon>Asteroideae</taxon>
        <taxon>Heliantheae alliance</taxon>
        <taxon>Eupatorieae</taxon>
        <taxon>Mikania</taxon>
    </lineage>
</organism>
<dbReference type="OrthoDB" id="691424at2759"/>
<dbReference type="Proteomes" id="UP000326396">
    <property type="component" value="Linkage Group LG8"/>
</dbReference>
<comment type="caution">
    <text evidence="1">The sequence shown here is derived from an EMBL/GenBank/DDBJ whole genome shotgun (WGS) entry which is preliminary data.</text>
</comment>
<dbReference type="InterPro" id="IPR006502">
    <property type="entry name" value="PDDEXK-like"/>
</dbReference>